<evidence type="ECO:0000313" key="2">
    <source>
        <dbReference type="EMBL" id="KAH0924989.1"/>
    </source>
</evidence>
<gene>
    <name evidence="2" type="ORF">HID58_017245</name>
</gene>
<feature type="compositionally biased region" description="Acidic residues" evidence="1">
    <location>
        <begin position="120"/>
        <end position="137"/>
    </location>
</feature>
<protein>
    <submittedName>
        <fullName evidence="2">Uncharacterized protein</fullName>
    </submittedName>
</protein>
<organism evidence="2 3">
    <name type="scientific">Brassica napus</name>
    <name type="common">Rape</name>
    <dbReference type="NCBI Taxonomy" id="3708"/>
    <lineage>
        <taxon>Eukaryota</taxon>
        <taxon>Viridiplantae</taxon>
        <taxon>Streptophyta</taxon>
        <taxon>Embryophyta</taxon>
        <taxon>Tracheophyta</taxon>
        <taxon>Spermatophyta</taxon>
        <taxon>Magnoliopsida</taxon>
        <taxon>eudicotyledons</taxon>
        <taxon>Gunneridae</taxon>
        <taxon>Pentapetalae</taxon>
        <taxon>rosids</taxon>
        <taxon>malvids</taxon>
        <taxon>Brassicales</taxon>
        <taxon>Brassicaceae</taxon>
        <taxon>Brassiceae</taxon>
        <taxon>Brassica</taxon>
    </lineage>
</organism>
<feature type="compositionally biased region" description="Polar residues" evidence="1">
    <location>
        <begin position="56"/>
        <end position="72"/>
    </location>
</feature>
<name>A0ABQ8D6I5_BRANA</name>
<feature type="compositionally biased region" description="Basic and acidic residues" evidence="1">
    <location>
        <begin position="83"/>
        <end position="119"/>
    </location>
</feature>
<dbReference type="Proteomes" id="UP000824890">
    <property type="component" value="Unassembled WGS sequence"/>
</dbReference>
<accession>A0ABQ8D6I5</accession>
<feature type="compositionally biased region" description="Basic residues" evidence="1">
    <location>
        <begin position="73"/>
        <end position="82"/>
    </location>
</feature>
<proteinExistence type="predicted"/>
<reference evidence="2 3" key="1">
    <citation type="submission" date="2021-05" db="EMBL/GenBank/DDBJ databases">
        <title>Genome Assembly of Synthetic Allotetraploid Brassica napus Reveals Homoeologous Exchanges between Subgenomes.</title>
        <authorList>
            <person name="Davis J.T."/>
        </authorList>
    </citation>
    <scope>NUCLEOTIDE SEQUENCE [LARGE SCALE GENOMIC DNA]</scope>
    <source>
        <strain evidence="3">cv. Da-Ae</strain>
        <tissue evidence="2">Seedling</tissue>
    </source>
</reference>
<keyword evidence="3" id="KW-1185">Reference proteome</keyword>
<feature type="compositionally biased region" description="Low complexity" evidence="1">
    <location>
        <begin position="10"/>
        <end position="27"/>
    </location>
</feature>
<evidence type="ECO:0000313" key="3">
    <source>
        <dbReference type="Proteomes" id="UP000824890"/>
    </source>
</evidence>
<evidence type="ECO:0000256" key="1">
    <source>
        <dbReference type="SAM" id="MobiDB-lite"/>
    </source>
</evidence>
<sequence length="137" mass="15965">MKRRIHFHLSNTSRDNGSSSSRSSSSGVTNKRDQPRVSRLLLIQEQIIRNPKRAVQANNRHANGQRRSQQRSNARHKHNDNRRHHEPEQRLAIREAAPEDNQRLIRGSEEVEEHPRAEEREEDEEREGVGEEGEGED</sequence>
<comment type="caution">
    <text evidence="2">The sequence shown here is derived from an EMBL/GenBank/DDBJ whole genome shotgun (WGS) entry which is preliminary data.</text>
</comment>
<feature type="region of interest" description="Disordered" evidence="1">
    <location>
        <begin position="1"/>
        <end position="137"/>
    </location>
</feature>
<dbReference type="EMBL" id="JAGKQM010000005">
    <property type="protein sequence ID" value="KAH0924989.1"/>
    <property type="molecule type" value="Genomic_DNA"/>
</dbReference>